<dbReference type="GO" id="GO:0006364">
    <property type="term" value="P:rRNA processing"/>
    <property type="evidence" value="ECO:0007669"/>
    <property type="project" value="InterPro"/>
</dbReference>
<dbReference type="SUPFAM" id="SSF48452">
    <property type="entry name" value="TPR-like"/>
    <property type="match status" value="1"/>
</dbReference>
<feature type="compositionally biased region" description="Polar residues" evidence="1">
    <location>
        <begin position="35"/>
        <end position="45"/>
    </location>
</feature>
<dbReference type="InterPro" id="IPR057302">
    <property type="entry name" value="Rrp5_S1"/>
</dbReference>
<dbReference type="InterPro" id="IPR036397">
    <property type="entry name" value="RNaseH_sf"/>
</dbReference>
<dbReference type="PANTHER" id="PTHR23270:SF10">
    <property type="entry name" value="PROTEIN RRP5 HOMOLOG"/>
    <property type="match status" value="1"/>
</dbReference>
<sequence length="1937" mass="218107">MSTEIDFPRGGSTKLQSPLQTDWKKSNNEKRGVKRNSSNIQNPSKNPKDPVDNDSEDYATAFRQNMSVELLAQNMRGLAFVKFIGDIEVILECVDGIRLVLPADKISRIFNNQMSTTKANLNNIFHKGQALAFTVVNEKSGNKPNSNCIVSICPYEINNYLIPSSLLQNTVLNGIVFSIEEKGAIIDLGFSSSSVKGFVQAEHLPPYLQLDKLFIGQVALFSIRERPNKETRVIKLTGFVGLDVLDGSDDFDQKQLMPGTIIQVIPEKNVLNGLFASIKNGQKVYIRKVHLPPRLRLDAPQILKPFRACVVCVQPNSSVLVLNAHPDIIALSKLEKRLLPENIKVGSSSTGIIYYIDKMQNLYFNLVEDDDAIQNLITAKYDKYKIGSEHKFRIIGYSPMERLLNVSMKKSDMKQTVFSIENVVPCAVLNGTIKSIRDTGIIVEFGDGFTGFVCAMHVLDKPVDKWQSRFKKGQKLRCRVLFIDSASNRIMLTSKPSLVKKPGNEKFVTTFDKNLEGAISTGVIIKHLEGGSLLIAFFNRITGIMRPTELVGLSEVATKVGCCIKVRVQTVDPKRSQILLEHPIHAIGIGVKKQKKTTTNTQKITTNTKLAKPFRIYNAEVVGPWPYGGTSSATTAELLLPGGSVGRLHVSELNDLAEYGEGSCPMQQFLERNTGKMINIKVLSVSKRKAFPVKGKRLLEERRKSDRIVECTARCDKLQESRRKLSILNYRSVFKPGNVVAVFIVSKSSNTTNNVFAEINPDFSAIISRENIKINSKLDHQNSEISVDDLFDNGELRFGKVIGVNKTNRGRIVVSELVDASNCVLAEESVLSNDVIMSEYDNDSTDESDDNTLNEECDEDEPVEEEENDSGEGSGSAQEFEQILLTNPNSTSHWTSYIQFMARKSTSKKNYTLGKEVVERALQTIAFESDNDLSKIWRSYLYLEVLLGNEKSLKECFKRACAATEPLKTHKYLIDLLKKQPNAEGREMEIRGYFESLIKKSNEIEPWFAFAKHLLQQNDSNQILQLLRRAIQCTDKRKHLQLIKGFARLEAQYGDVERSKTMQELIKNYKEVGKQIDIQSLERALGVRIEQNYSPGTTTSAEKRRKTQKLEEIKKEMESLGLEVGDPHLESKADPGEVGEKIRVLTNVYGIKMEEKTVYRYDITISAVPKKKGPARIEFTKRTKDDCVVVDRRDFCRVAFDFFFEKEKAVFGDNRYTLYYDLQSILYTLFQLSFEGKDEQKFQLNKEECERHKLLQDFNRVEMLVRKVNKQVELADLSFLTNDMSKQNHSLAQFIELATSQHPLQTPNEHVILGGGTSYLITPDMYDFVPEDGPELSAHNKYLAIGIHKSVRYVEGPAGRNSKKVGLVVESKKTPFHNTDGTLLDKTASIVGPNAIRDDGSVDRGAIAYLNQQLKGLHVIVHYPNGRSREVLLSGVSQATAATHVIDVQGERVSVQEYPDAPLATAFEKGQTNYYPMELCSIRDNQRAQLSQLNAREVAAMIKASAVPPTNLKRQIESSVHALNLKESEYLKEAGIQIFAKGRRLPPPTILFGRESESMVDKDSGKWHVRDAFYLPATIEKWAIYLIPAARTREKYRFGENEMNDFIRAYINCCKQHGCERKYEIVTQDLKLSNAAEIAMRGKQETVLNIVCKTNEKMGGINYTIKLADQGIHNLIEDGTLFIGLGISHPGALGNYERARGAAPNVPSVIGYAANMKKHSFDFVGDYLFDEARRDEKYTTLAHITKTCVTRYQNSRGDAPKRLILFRNGMSEGQFATAKQYEIPMVRLALQECSASSCKLTVLVSQKTHNIRLFAHEELSKSTGSSKNLNIKPGTGTTRTPRFTILEDDSKFKMDQIEQICYALSFGHKIINSPISLPAPVYIALMYAKRGRAIFQVNREYDKIAQMRKDDGQFDYQQISDSLCYTNTKLKDLRINA</sequence>
<feature type="domain" description="S1 motif" evidence="2">
    <location>
        <begin position="426"/>
        <end position="495"/>
    </location>
</feature>
<evidence type="ECO:0000259" key="2">
    <source>
        <dbReference type="PROSITE" id="PS50126"/>
    </source>
</evidence>
<dbReference type="GO" id="GO:0003723">
    <property type="term" value="F:RNA binding"/>
    <property type="evidence" value="ECO:0007669"/>
    <property type="project" value="TreeGrafter"/>
</dbReference>
<dbReference type="WBParaSite" id="scaffold6027_cov281.g10327">
    <property type="protein sequence ID" value="scaffold6027_cov281.g10327"/>
    <property type="gene ID" value="scaffold6027_cov281.g10327"/>
</dbReference>
<dbReference type="Gene3D" id="3.40.50.2300">
    <property type="match status" value="2"/>
</dbReference>
<dbReference type="SUPFAM" id="SSF50249">
    <property type="entry name" value="Nucleic acid-binding proteins"/>
    <property type="match status" value="1"/>
</dbReference>
<dbReference type="Gene3D" id="2.170.260.10">
    <property type="entry name" value="paz domain"/>
    <property type="match status" value="1"/>
</dbReference>
<evidence type="ECO:0000313" key="5">
    <source>
        <dbReference type="WBParaSite" id="scaffold6027_cov281.g10327"/>
    </source>
</evidence>
<dbReference type="InterPro" id="IPR011990">
    <property type="entry name" value="TPR-like_helical_dom_sf"/>
</dbReference>
<dbReference type="SUPFAM" id="SSF101690">
    <property type="entry name" value="PAZ domain"/>
    <property type="match status" value="1"/>
</dbReference>
<dbReference type="PANTHER" id="PTHR23270">
    <property type="entry name" value="PROGRAMMED CELL DEATH PROTEIN 11 PRE-RRNA PROCESSING PROTEIN RRP5"/>
    <property type="match status" value="1"/>
</dbReference>
<feature type="compositionally biased region" description="Basic and acidic residues" evidence="1">
    <location>
        <begin position="22"/>
        <end position="31"/>
    </location>
</feature>
<dbReference type="Proteomes" id="UP000887561">
    <property type="component" value="Unplaced"/>
</dbReference>
<dbReference type="Pfam" id="PF02171">
    <property type="entry name" value="Piwi"/>
    <property type="match status" value="2"/>
</dbReference>
<dbReference type="FunFam" id="2.40.50.140:FF:000103">
    <property type="entry name" value="protein RRP5 homolog"/>
    <property type="match status" value="1"/>
</dbReference>
<accession>A0A915MX76</accession>
<dbReference type="InterPro" id="IPR012340">
    <property type="entry name" value="NA-bd_OB-fold"/>
</dbReference>
<evidence type="ECO:0000256" key="1">
    <source>
        <dbReference type="SAM" id="MobiDB-lite"/>
    </source>
</evidence>
<keyword evidence="4" id="KW-1185">Reference proteome</keyword>
<dbReference type="InterPro" id="IPR003029">
    <property type="entry name" value="S1_domain"/>
</dbReference>
<feature type="region of interest" description="Disordered" evidence="1">
    <location>
        <begin position="836"/>
        <end position="877"/>
    </location>
</feature>
<dbReference type="Pfam" id="PF23459">
    <property type="entry name" value="S1_RRP5"/>
    <property type="match status" value="1"/>
</dbReference>
<dbReference type="InterPro" id="IPR036085">
    <property type="entry name" value="PAZ_dom_sf"/>
</dbReference>
<name>A0A915MX76_MELJA</name>
<dbReference type="PROSITE" id="PS50822">
    <property type="entry name" value="PIWI"/>
    <property type="match status" value="1"/>
</dbReference>
<evidence type="ECO:0000259" key="3">
    <source>
        <dbReference type="PROSITE" id="PS50822"/>
    </source>
</evidence>
<feature type="domain" description="S1 motif" evidence="2">
    <location>
        <begin position="517"/>
        <end position="583"/>
    </location>
</feature>
<dbReference type="CDD" id="cd02846">
    <property type="entry name" value="PAZ_argonaute_like"/>
    <property type="match status" value="1"/>
</dbReference>
<organism evidence="4 5">
    <name type="scientific">Meloidogyne javanica</name>
    <name type="common">Root-knot nematode worm</name>
    <dbReference type="NCBI Taxonomy" id="6303"/>
    <lineage>
        <taxon>Eukaryota</taxon>
        <taxon>Metazoa</taxon>
        <taxon>Ecdysozoa</taxon>
        <taxon>Nematoda</taxon>
        <taxon>Chromadorea</taxon>
        <taxon>Rhabditida</taxon>
        <taxon>Tylenchina</taxon>
        <taxon>Tylenchomorpha</taxon>
        <taxon>Tylenchoidea</taxon>
        <taxon>Meloidogynidae</taxon>
        <taxon>Meloidogyninae</taxon>
        <taxon>Meloidogyne</taxon>
        <taxon>Meloidogyne incognita group</taxon>
    </lineage>
</organism>
<dbReference type="InterPro" id="IPR003165">
    <property type="entry name" value="Piwi"/>
</dbReference>
<feature type="compositionally biased region" description="Acidic residues" evidence="1">
    <location>
        <begin position="840"/>
        <end position="870"/>
    </location>
</feature>
<evidence type="ECO:0000313" key="4">
    <source>
        <dbReference type="Proteomes" id="UP000887561"/>
    </source>
</evidence>
<dbReference type="InterPro" id="IPR045209">
    <property type="entry name" value="Rrp5"/>
</dbReference>
<feature type="domain" description="S1 motif" evidence="2">
    <location>
        <begin position="169"/>
        <end position="239"/>
    </location>
</feature>
<protein>
    <submittedName>
        <fullName evidence="5">Uncharacterized protein</fullName>
    </submittedName>
</protein>
<dbReference type="SMART" id="SM00950">
    <property type="entry name" value="Piwi"/>
    <property type="match status" value="1"/>
</dbReference>
<reference evidence="5" key="1">
    <citation type="submission" date="2022-11" db="UniProtKB">
        <authorList>
            <consortium name="WormBaseParasite"/>
        </authorList>
    </citation>
    <scope>IDENTIFICATION</scope>
</reference>
<dbReference type="Gene3D" id="1.25.40.10">
    <property type="entry name" value="Tetratricopeptide repeat domain"/>
    <property type="match status" value="1"/>
</dbReference>
<dbReference type="Gene3D" id="2.40.50.140">
    <property type="entry name" value="Nucleic acid-binding proteins"/>
    <property type="match status" value="2"/>
</dbReference>
<dbReference type="GO" id="GO:0032040">
    <property type="term" value="C:small-subunit processome"/>
    <property type="evidence" value="ECO:0007669"/>
    <property type="project" value="TreeGrafter"/>
</dbReference>
<dbReference type="Gene3D" id="3.30.420.10">
    <property type="entry name" value="Ribonuclease H-like superfamily/Ribonuclease H"/>
    <property type="match status" value="2"/>
</dbReference>
<dbReference type="PROSITE" id="PS50126">
    <property type="entry name" value="S1"/>
    <property type="match status" value="3"/>
</dbReference>
<dbReference type="SMART" id="SM00316">
    <property type="entry name" value="S1"/>
    <property type="match status" value="5"/>
</dbReference>
<proteinExistence type="predicted"/>
<feature type="region of interest" description="Disordered" evidence="1">
    <location>
        <begin position="1"/>
        <end position="56"/>
    </location>
</feature>
<dbReference type="InterPro" id="IPR012337">
    <property type="entry name" value="RNaseH-like_sf"/>
</dbReference>
<dbReference type="SUPFAM" id="SSF53098">
    <property type="entry name" value="Ribonuclease H-like"/>
    <property type="match status" value="1"/>
</dbReference>
<feature type="domain" description="Piwi" evidence="3">
    <location>
        <begin position="1647"/>
        <end position="1896"/>
    </location>
</feature>